<dbReference type="InterPro" id="IPR002938">
    <property type="entry name" value="FAD-bd"/>
</dbReference>
<accession>N6SVF5</accession>
<dbReference type="OMA" id="YHELQEG"/>
<dbReference type="GO" id="GO:0071949">
    <property type="term" value="F:FAD binding"/>
    <property type="evidence" value="ECO:0007669"/>
    <property type="project" value="InterPro"/>
</dbReference>
<name>N6SVF5_DENPD</name>
<dbReference type="GO" id="GO:0005741">
    <property type="term" value="C:mitochondrial outer membrane"/>
    <property type="evidence" value="ECO:0007669"/>
    <property type="project" value="TreeGrafter"/>
</dbReference>
<sequence length="386" mass="43919">MHGKNADKASVIVIGGGLVGSLCACLMAQRGYRVTLYEKREDIRRTRANQGRSINLALSHRGRKALRLIGIEANILKNAIPMSARFLHNEFGSSTIMPYDPTSKQRQKVALMLITVTNTTLTVSADFIMGADGAFSTLRLFLQKCPLFDFSQYFIDHGYLELSVPAERGDGLVNNHLHIWPRGEFMMIALPNQDHSWTVTLFMPFKQFAAINSREKLLRFFRSRFPDALPLIGARELEEVYFGNAPASLVSIKCGRFHIGDKFLIIGDAAHAMVPFFGQGMNAGFEDCTLLDELLNHTKGNLAETARLFSEMRLADAHAICDLAMYNYKEMRDLVTKRSFKLRKHLDQYLSKLMPHIWIPLYISVSFTHMKYRECLKNKQWQDKVC</sequence>
<dbReference type="InterPro" id="IPR036188">
    <property type="entry name" value="FAD/NAD-bd_sf"/>
</dbReference>
<dbReference type="SUPFAM" id="SSF51905">
    <property type="entry name" value="FAD/NAD(P)-binding domain"/>
    <property type="match status" value="1"/>
</dbReference>
<dbReference type="PRINTS" id="PR00420">
    <property type="entry name" value="RNGMNOXGNASE"/>
</dbReference>
<evidence type="ECO:0000313" key="7">
    <source>
        <dbReference type="EMBL" id="ENN71709.1"/>
    </source>
</evidence>
<comment type="cofactor">
    <cofactor evidence="1">
        <name>FAD</name>
        <dbReference type="ChEBI" id="CHEBI:57692"/>
    </cofactor>
</comment>
<protein>
    <submittedName>
        <fullName evidence="7">Uncharacterized protein</fullName>
    </submittedName>
</protein>
<evidence type="ECO:0000256" key="6">
    <source>
        <dbReference type="ARBA" id="ARBA00023033"/>
    </source>
</evidence>
<dbReference type="GO" id="GO:0070189">
    <property type="term" value="P:kynurenine metabolic process"/>
    <property type="evidence" value="ECO:0007669"/>
    <property type="project" value="TreeGrafter"/>
</dbReference>
<dbReference type="Pfam" id="PF01494">
    <property type="entry name" value="FAD_binding_3"/>
    <property type="match status" value="1"/>
</dbReference>
<dbReference type="PANTHER" id="PTHR46028">
    <property type="entry name" value="KYNURENINE 3-MONOOXYGENASE"/>
    <property type="match status" value="1"/>
</dbReference>
<keyword evidence="6" id="KW-0503">Monooxygenase</keyword>
<reference evidence="7" key="1">
    <citation type="journal article" date="2013" name="Genome Biol.">
        <title>Draft genome of the mountain pine beetle, Dendroctonus ponderosae Hopkins, a major forest pest.</title>
        <authorList>
            <person name="Keeling C.I."/>
            <person name="Yuen M.M."/>
            <person name="Liao N.Y."/>
            <person name="Docking T.R."/>
            <person name="Chan S.K."/>
            <person name="Taylor G.A."/>
            <person name="Palmquist D.L."/>
            <person name="Jackman S.D."/>
            <person name="Nguyen A."/>
            <person name="Li M."/>
            <person name="Henderson H."/>
            <person name="Janes J.K."/>
            <person name="Zhao Y."/>
            <person name="Pandoh P."/>
            <person name="Moore R."/>
            <person name="Sperling F.A."/>
            <person name="Huber D.P."/>
            <person name="Birol I."/>
            <person name="Jones S.J."/>
            <person name="Bohlmann J."/>
        </authorList>
    </citation>
    <scope>NUCLEOTIDE SEQUENCE</scope>
</reference>
<evidence type="ECO:0000256" key="4">
    <source>
        <dbReference type="ARBA" id="ARBA00022857"/>
    </source>
</evidence>
<organism evidence="7">
    <name type="scientific">Dendroctonus ponderosae</name>
    <name type="common">Mountain pine beetle</name>
    <dbReference type="NCBI Taxonomy" id="77166"/>
    <lineage>
        <taxon>Eukaryota</taxon>
        <taxon>Metazoa</taxon>
        <taxon>Ecdysozoa</taxon>
        <taxon>Arthropoda</taxon>
        <taxon>Hexapoda</taxon>
        <taxon>Insecta</taxon>
        <taxon>Pterygota</taxon>
        <taxon>Neoptera</taxon>
        <taxon>Endopterygota</taxon>
        <taxon>Coleoptera</taxon>
        <taxon>Polyphaga</taxon>
        <taxon>Cucujiformia</taxon>
        <taxon>Curculionidae</taxon>
        <taxon>Scolytinae</taxon>
        <taxon>Dendroctonus</taxon>
    </lineage>
</organism>
<dbReference type="GO" id="GO:0004502">
    <property type="term" value="F:kynurenine 3-monooxygenase activity"/>
    <property type="evidence" value="ECO:0007669"/>
    <property type="project" value="TreeGrafter"/>
</dbReference>
<evidence type="ECO:0000256" key="3">
    <source>
        <dbReference type="ARBA" id="ARBA00022827"/>
    </source>
</evidence>
<dbReference type="Gene3D" id="3.50.50.60">
    <property type="entry name" value="FAD/NAD(P)-binding domain"/>
    <property type="match status" value="2"/>
</dbReference>
<dbReference type="AlphaFoldDB" id="N6SVF5"/>
<dbReference type="Pfam" id="PF13450">
    <property type="entry name" value="NAD_binding_8"/>
    <property type="match status" value="1"/>
</dbReference>
<dbReference type="EMBL" id="KB741259">
    <property type="protein sequence ID" value="ENN71709.1"/>
    <property type="molecule type" value="Genomic_DNA"/>
</dbReference>
<dbReference type="HOGENOM" id="CLU_023210_0_1_1"/>
<keyword evidence="5" id="KW-0560">Oxidoreductase</keyword>
<dbReference type="OrthoDB" id="10053569at2759"/>
<dbReference type="PANTHER" id="PTHR46028:SF2">
    <property type="entry name" value="KYNURENINE 3-MONOOXYGENASE"/>
    <property type="match status" value="1"/>
</dbReference>
<keyword evidence="3" id="KW-0274">FAD</keyword>
<evidence type="ECO:0000256" key="2">
    <source>
        <dbReference type="ARBA" id="ARBA00022630"/>
    </source>
</evidence>
<dbReference type="PROSITE" id="PS51257">
    <property type="entry name" value="PROKAR_LIPOPROTEIN"/>
    <property type="match status" value="1"/>
</dbReference>
<keyword evidence="4" id="KW-0521">NADP</keyword>
<keyword evidence="2" id="KW-0285">Flavoprotein</keyword>
<proteinExistence type="predicted"/>
<feature type="non-terminal residue" evidence="7">
    <location>
        <position position="1"/>
    </location>
</feature>
<gene>
    <name evidence="7" type="ORF">YQE_11632</name>
</gene>
<evidence type="ECO:0000256" key="5">
    <source>
        <dbReference type="ARBA" id="ARBA00023002"/>
    </source>
</evidence>
<evidence type="ECO:0000256" key="1">
    <source>
        <dbReference type="ARBA" id="ARBA00001974"/>
    </source>
</evidence>